<dbReference type="EMBL" id="JBHUMO010000013">
    <property type="protein sequence ID" value="MFD2728337.1"/>
    <property type="molecule type" value="Genomic_DNA"/>
</dbReference>
<evidence type="ECO:0000256" key="1">
    <source>
        <dbReference type="ARBA" id="ARBA00004496"/>
    </source>
</evidence>
<protein>
    <recommendedName>
        <fullName evidence="4 12">Proline--tRNA ligase</fullName>
        <ecNumber evidence="3 12">6.1.1.15</ecNumber>
    </recommendedName>
</protein>
<comment type="caution">
    <text evidence="14">The sequence shown here is derived from an EMBL/GenBank/DDBJ whole genome shotgun (WGS) entry which is preliminary data.</text>
</comment>
<name>A0ABW5TGU4_9ENTE</name>
<dbReference type="InterPro" id="IPR002316">
    <property type="entry name" value="Pro-tRNA-ligase_IIa"/>
</dbReference>
<organism evidence="14 15">
    <name type="scientific">Enterococcus camelliae</name>
    <dbReference type="NCBI Taxonomy" id="453959"/>
    <lineage>
        <taxon>Bacteria</taxon>
        <taxon>Bacillati</taxon>
        <taxon>Bacillota</taxon>
        <taxon>Bacilli</taxon>
        <taxon>Lactobacillales</taxon>
        <taxon>Enterococcaceae</taxon>
        <taxon>Enterococcus</taxon>
    </lineage>
</organism>
<keyword evidence="5" id="KW-0963">Cytoplasm</keyword>
<dbReference type="SUPFAM" id="SSF55826">
    <property type="entry name" value="YbaK/ProRS associated domain"/>
    <property type="match status" value="1"/>
</dbReference>
<gene>
    <name evidence="14" type="ORF">ACFSR0_02650</name>
</gene>
<dbReference type="RefSeq" id="WP_379979636.1">
    <property type="nucleotide sequence ID" value="NZ_JBHUMO010000013.1"/>
</dbReference>
<dbReference type="SUPFAM" id="SSF55681">
    <property type="entry name" value="Class II aaRS and biotin synthetases"/>
    <property type="match status" value="1"/>
</dbReference>
<dbReference type="InterPro" id="IPR002314">
    <property type="entry name" value="aa-tRNA-synt_IIb"/>
</dbReference>
<dbReference type="InterPro" id="IPR045864">
    <property type="entry name" value="aa-tRNA-synth_II/BPL/LPL"/>
</dbReference>
<proteinExistence type="predicted"/>
<dbReference type="InterPro" id="IPR036621">
    <property type="entry name" value="Anticodon-bd_dom_sf"/>
</dbReference>
<sequence>MKQSHLFVPTLRETPSEAGVRSHQLLVRAGYIRQIATGVYAYLPLAQRVIKKVTSVINEELDRIGANKMQMPNLLPMDYWQDETCRRMSSSSLFSVSDRMHRKYMLAPSHEKAFIELIKNEVQSYKRLPMKLYQVQMKYRDEKKPKFGLMYSREFLMTDFYSFHADSNQLSIAFSEFEASIKKILAAVGLTYHVVHGNDNRFGVESIKEIVVSCPFGDTQICLSNTGGYAANRDVAVSKYQGKKSHAVPLELEKIATKEIKSMESLAAFGEVPSSQIVKSYFFFIDHQPTLILIRGDHELNGEKVKKHFQDKVVSPATEEECRAYFATGFESIGPIHLPEGVRVIADYYVKDLVNMLCGGNEEGFHYKNANLNRDFTVAYFDDFHLVQDGEEAPDGEGVLHIEQGIKIGHFMTMSEKYSQSLSAYFVNENGKETPLRIGYCGLGVSRLLSLIVEQHCDDKKIQWPNRIAPFDAHIIPVDYQENNQQQLADEMMIAMEEAGYEVLLDDRKERVGVKFADADLIGCPIRITIGKKASEGIVEMKLHQSGDSIEVRKAELVATLAILNQTNE</sequence>
<dbReference type="EC" id="6.1.1.15" evidence="3 12"/>
<evidence type="ECO:0000256" key="8">
    <source>
        <dbReference type="ARBA" id="ARBA00022840"/>
    </source>
</evidence>
<dbReference type="InterPro" id="IPR004500">
    <property type="entry name" value="Pro-tRNA-synth_IIa_bac-type"/>
</dbReference>
<dbReference type="InterPro" id="IPR004154">
    <property type="entry name" value="Anticodon-bd"/>
</dbReference>
<dbReference type="CDD" id="cd04334">
    <property type="entry name" value="ProRS-INS"/>
    <property type="match status" value="1"/>
</dbReference>
<evidence type="ECO:0000313" key="14">
    <source>
        <dbReference type="EMBL" id="MFD2728337.1"/>
    </source>
</evidence>
<evidence type="ECO:0000256" key="4">
    <source>
        <dbReference type="ARBA" id="ARBA00019110"/>
    </source>
</evidence>
<evidence type="ECO:0000256" key="3">
    <source>
        <dbReference type="ARBA" id="ARBA00012831"/>
    </source>
</evidence>
<evidence type="ECO:0000256" key="10">
    <source>
        <dbReference type="ARBA" id="ARBA00023146"/>
    </source>
</evidence>
<evidence type="ECO:0000259" key="13">
    <source>
        <dbReference type="PROSITE" id="PS50862"/>
    </source>
</evidence>
<evidence type="ECO:0000256" key="9">
    <source>
        <dbReference type="ARBA" id="ARBA00022917"/>
    </source>
</evidence>
<keyword evidence="6 14" id="KW-0436">Ligase</keyword>
<dbReference type="InterPro" id="IPR036754">
    <property type="entry name" value="YbaK/aa-tRNA-synt-asso_dom_sf"/>
</dbReference>
<dbReference type="Gene3D" id="3.40.50.800">
    <property type="entry name" value="Anticodon-binding domain"/>
    <property type="match status" value="1"/>
</dbReference>
<dbReference type="Pfam" id="PF03129">
    <property type="entry name" value="HGTP_anticodon"/>
    <property type="match status" value="1"/>
</dbReference>
<evidence type="ECO:0000256" key="6">
    <source>
        <dbReference type="ARBA" id="ARBA00022598"/>
    </source>
</evidence>
<evidence type="ECO:0000256" key="12">
    <source>
        <dbReference type="NCBIfam" id="TIGR00409"/>
    </source>
</evidence>
<dbReference type="GO" id="GO:0004827">
    <property type="term" value="F:proline-tRNA ligase activity"/>
    <property type="evidence" value="ECO:0007669"/>
    <property type="project" value="UniProtKB-EC"/>
</dbReference>
<dbReference type="PROSITE" id="PS50862">
    <property type="entry name" value="AA_TRNA_LIGASE_II"/>
    <property type="match status" value="1"/>
</dbReference>
<dbReference type="CDD" id="cd00861">
    <property type="entry name" value="ProRS_anticodon_short"/>
    <property type="match status" value="1"/>
</dbReference>
<dbReference type="PANTHER" id="PTHR42753:SF2">
    <property type="entry name" value="PROLINE--TRNA LIGASE"/>
    <property type="match status" value="1"/>
</dbReference>
<dbReference type="PANTHER" id="PTHR42753">
    <property type="entry name" value="MITOCHONDRIAL RIBOSOME PROTEIN L39/PROLYL-TRNA LIGASE FAMILY MEMBER"/>
    <property type="match status" value="1"/>
</dbReference>
<dbReference type="Gene3D" id="3.30.930.10">
    <property type="entry name" value="Bira Bifunctional Protein, Domain 2"/>
    <property type="match status" value="2"/>
</dbReference>
<evidence type="ECO:0000256" key="2">
    <source>
        <dbReference type="ARBA" id="ARBA00011738"/>
    </source>
</evidence>
<keyword evidence="15" id="KW-1185">Reference proteome</keyword>
<dbReference type="NCBIfam" id="TIGR00409">
    <property type="entry name" value="proS_fam_II"/>
    <property type="match status" value="1"/>
</dbReference>
<dbReference type="InterPro" id="IPR050062">
    <property type="entry name" value="Pro-tRNA_synthetase"/>
</dbReference>
<dbReference type="NCBIfam" id="NF006625">
    <property type="entry name" value="PRK09194.1"/>
    <property type="match status" value="1"/>
</dbReference>
<dbReference type="Proteomes" id="UP001597427">
    <property type="component" value="Unassembled WGS sequence"/>
</dbReference>
<dbReference type="InterPro" id="IPR044140">
    <property type="entry name" value="ProRS_anticodon_short"/>
</dbReference>
<evidence type="ECO:0000256" key="5">
    <source>
        <dbReference type="ARBA" id="ARBA00022490"/>
    </source>
</evidence>
<dbReference type="InterPro" id="IPR006195">
    <property type="entry name" value="aa-tRNA-synth_II"/>
</dbReference>
<dbReference type="PRINTS" id="PR01046">
    <property type="entry name" value="TRNASYNTHPRO"/>
</dbReference>
<keyword evidence="10" id="KW-0030">Aminoacyl-tRNA synthetase</keyword>
<dbReference type="InterPro" id="IPR007214">
    <property type="entry name" value="YbaK/aa-tRNA-synth-assoc-dom"/>
</dbReference>
<evidence type="ECO:0000256" key="11">
    <source>
        <dbReference type="ARBA" id="ARBA00047671"/>
    </source>
</evidence>
<dbReference type="Gene3D" id="3.90.960.10">
    <property type="entry name" value="YbaK/aminoacyl-tRNA synthetase-associated domain"/>
    <property type="match status" value="1"/>
</dbReference>
<dbReference type="Pfam" id="PF04073">
    <property type="entry name" value="tRNA_edit"/>
    <property type="match status" value="1"/>
</dbReference>
<keyword evidence="9" id="KW-0648">Protein biosynthesis</keyword>
<accession>A0ABW5TGU4</accession>
<comment type="subcellular location">
    <subcellularLocation>
        <location evidence="1">Cytoplasm</location>
    </subcellularLocation>
</comment>
<comment type="catalytic activity">
    <reaction evidence="11">
        <text>tRNA(Pro) + L-proline + ATP = L-prolyl-tRNA(Pro) + AMP + diphosphate</text>
        <dbReference type="Rhea" id="RHEA:14305"/>
        <dbReference type="Rhea" id="RHEA-COMP:9700"/>
        <dbReference type="Rhea" id="RHEA-COMP:9702"/>
        <dbReference type="ChEBI" id="CHEBI:30616"/>
        <dbReference type="ChEBI" id="CHEBI:33019"/>
        <dbReference type="ChEBI" id="CHEBI:60039"/>
        <dbReference type="ChEBI" id="CHEBI:78442"/>
        <dbReference type="ChEBI" id="CHEBI:78532"/>
        <dbReference type="ChEBI" id="CHEBI:456215"/>
        <dbReference type="EC" id="6.1.1.15"/>
    </reaction>
</comment>
<dbReference type="Pfam" id="PF00587">
    <property type="entry name" value="tRNA-synt_2b"/>
    <property type="match status" value="1"/>
</dbReference>
<evidence type="ECO:0000313" key="15">
    <source>
        <dbReference type="Proteomes" id="UP001597427"/>
    </source>
</evidence>
<keyword evidence="7" id="KW-0547">Nucleotide-binding</keyword>
<evidence type="ECO:0000256" key="7">
    <source>
        <dbReference type="ARBA" id="ARBA00022741"/>
    </source>
</evidence>
<dbReference type="SUPFAM" id="SSF52954">
    <property type="entry name" value="Class II aaRS ABD-related"/>
    <property type="match status" value="1"/>
</dbReference>
<reference evidence="15" key="1">
    <citation type="journal article" date="2019" name="Int. J. Syst. Evol. Microbiol.">
        <title>The Global Catalogue of Microorganisms (GCM) 10K type strain sequencing project: providing services to taxonomists for standard genome sequencing and annotation.</title>
        <authorList>
            <consortium name="The Broad Institute Genomics Platform"/>
            <consortium name="The Broad Institute Genome Sequencing Center for Infectious Disease"/>
            <person name="Wu L."/>
            <person name="Ma J."/>
        </authorList>
    </citation>
    <scope>NUCLEOTIDE SEQUENCE [LARGE SCALE GENOMIC DNA]</scope>
    <source>
        <strain evidence="15">TISTR 932</strain>
    </source>
</reference>
<feature type="domain" description="Aminoacyl-transfer RNA synthetases class-II family profile" evidence="13">
    <location>
        <begin position="33"/>
        <end position="465"/>
    </location>
</feature>
<keyword evidence="8" id="KW-0067">ATP-binding</keyword>
<comment type="subunit">
    <text evidence="2">Homodimer.</text>
</comment>